<evidence type="ECO:0000313" key="14">
    <source>
        <dbReference type="EMBL" id="EGV19979.1"/>
    </source>
</evidence>
<keyword evidence="5" id="KW-0406">Ion transport</keyword>
<protein>
    <submittedName>
        <fullName evidence="14">ABC-type transporter, periplasmic subunit family 3</fullName>
    </submittedName>
</protein>
<feature type="transmembrane region" description="Helical" evidence="10">
    <location>
        <begin position="180"/>
        <end position="201"/>
    </location>
</feature>
<evidence type="ECO:0000256" key="4">
    <source>
        <dbReference type="ARBA" id="ARBA00022989"/>
    </source>
</evidence>
<dbReference type="eggNOG" id="COG0834">
    <property type="taxonomic scope" value="Bacteria"/>
</dbReference>
<dbReference type="Gene3D" id="3.40.190.10">
    <property type="entry name" value="Periplasmic binding protein-like II"/>
    <property type="match status" value="2"/>
</dbReference>
<dbReference type="SMART" id="SM00079">
    <property type="entry name" value="PBPe"/>
    <property type="match status" value="1"/>
</dbReference>
<dbReference type="RefSeq" id="WP_007191532.1">
    <property type="nucleotide sequence ID" value="NZ_AFWV01000002.1"/>
</dbReference>
<accession>F9U6V3</accession>
<evidence type="ECO:0000259" key="13">
    <source>
        <dbReference type="SMART" id="SM00079"/>
    </source>
</evidence>
<dbReference type="InterPro" id="IPR015683">
    <property type="entry name" value="Ionotropic_Glu_rcpt"/>
</dbReference>
<dbReference type="SUPFAM" id="SSF53850">
    <property type="entry name" value="Periplasmic binding protein-like II"/>
    <property type="match status" value="1"/>
</dbReference>
<keyword evidence="3 10" id="KW-0812">Transmembrane</keyword>
<evidence type="ECO:0000313" key="15">
    <source>
        <dbReference type="Proteomes" id="UP000005459"/>
    </source>
</evidence>
<feature type="chain" id="PRO_5003394253" evidence="11">
    <location>
        <begin position="23"/>
        <end position="366"/>
    </location>
</feature>
<gene>
    <name evidence="14" type="ORF">ThimaDRAFT_0655</name>
</gene>
<keyword evidence="8" id="KW-0325">Glycoprotein</keyword>
<dbReference type="AlphaFoldDB" id="F9U6V3"/>
<dbReference type="EMBL" id="AFWV01000002">
    <property type="protein sequence ID" value="EGV19979.1"/>
    <property type="molecule type" value="Genomic_DNA"/>
</dbReference>
<evidence type="ECO:0000256" key="6">
    <source>
        <dbReference type="ARBA" id="ARBA00023136"/>
    </source>
</evidence>
<dbReference type="PANTHER" id="PTHR18966">
    <property type="entry name" value="IONOTROPIC GLUTAMATE RECEPTOR"/>
    <property type="match status" value="1"/>
</dbReference>
<evidence type="ECO:0000256" key="9">
    <source>
        <dbReference type="ARBA" id="ARBA00023303"/>
    </source>
</evidence>
<feature type="domain" description="Ionotropic glutamate receptor C-terminal" evidence="13">
    <location>
        <begin position="37"/>
        <end position="364"/>
    </location>
</feature>
<dbReference type="InterPro" id="IPR001638">
    <property type="entry name" value="Solute-binding_3/MltF_N"/>
</dbReference>
<dbReference type="Pfam" id="PF00060">
    <property type="entry name" value="Lig_chan"/>
    <property type="match status" value="1"/>
</dbReference>
<dbReference type="OrthoDB" id="9813518at2"/>
<keyword evidence="6 10" id="KW-0472">Membrane</keyword>
<name>F9U6V3_9GAMM</name>
<dbReference type="Gene3D" id="1.10.287.70">
    <property type="match status" value="1"/>
</dbReference>
<evidence type="ECO:0000256" key="5">
    <source>
        <dbReference type="ARBA" id="ARBA00023065"/>
    </source>
</evidence>
<keyword evidence="4 10" id="KW-1133">Transmembrane helix</keyword>
<evidence type="ECO:0000259" key="12">
    <source>
        <dbReference type="SMART" id="SM00062"/>
    </source>
</evidence>
<evidence type="ECO:0000256" key="2">
    <source>
        <dbReference type="ARBA" id="ARBA00022448"/>
    </source>
</evidence>
<feature type="transmembrane region" description="Helical" evidence="10">
    <location>
        <begin position="147"/>
        <end position="168"/>
    </location>
</feature>
<keyword evidence="11" id="KW-0732">Signal</keyword>
<sequence>MHPLLTALLLVTCLAASGLVRAQPETEPEAVGAGRAPLMIGTRQVPPFAMRDADGSWSGIAIDLWAQIAERLNLDYRLVELDLSRMVDAVAAGEVDAVAAALTITGAREERVDFTQPFYTSGLGIAVVQHPEGGFVATLQRLFSGRFLHSVAALLGLLTLIGVLIWLAERRRNAHFHGGLARGIGSGLWWSAVTMTTVGYGDKTPITALGRGIALVWMFASVIMVSGFTAAIATALTVGELRHPIHGLNDLYGTRVVTVADSTSADFLTRYRVRHKSAPSLEQALSRLAGGDADAVLYDAPILRFLIARDHEESLRVLPRVLQRQDYGIALPQPSPLREPINRALLDITRGEAWQTVLERYIGSDQ</sequence>
<organism evidence="14 15">
    <name type="scientific">Thiocapsa marina 5811</name>
    <dbReference type="NCBI Taxonomy" id="768671"/>
    <lineage>
        <taxon>Bacteria</taxon>
        <taxon>Pseudomonadati</taxon>
        <taxon>Pseudomonadota</taxon>
        <taxon>Gammaproteobacteria</taxon>
        <taxon>Chromatiales</taxon>
        <taxon>Chromatiaceae</taxon>
        <taxon>Thiocapsa</taxon>
    </lineage>
</organism>
<feature type="transmembrane region" description="Helical" evidence="10">
    <location>
        <begin position="213"/>
        <end position="238"/>
    </location>
</feature>
<evidence type="ECO:0000256" key="10">
    <source>
        <dbReference type="SAM" id="Phobius"/>
    </source>
</evidence>
<keyword evidence="15" id="KW-1185">Reference proteome</keyword>
<dbReference type="InterPro" id="IPR001320">
    <property type="entry name" value="Iontro_rcpt_C"/>
</dbReference>
<dbReference type="GO" id="GO:0015276">
    <property type="term" value="F:ligand-gated monoatomic ion channel activity"/>
    <property type="evidence" value="ECO:0007669"/>
    <property type="project" value="InterPro"/>
</dbReference>
<dbReference type="SUPFAM" id="SSF81324">
    <property type="entry name" value="Voltage-gated potassium channels"/>
    <property type="match status" value="1"/>
</dbReference>
<dbReference type="STRING" id="768671.ThimaDRAFT_0655"/>
<proteinExistence type="predicted"/>
<dbReference type="SMART" id="SM00062">
    <property type="entry name" value="PBPb"/>
    <property type="match status" value="1"/>
</dbReference>
<feature type="domain" description="Solute-binding protein family 3/N-terminal" evidence="12">
    <location>
        <begin position="37"/>
        <end position="365"/>
    </location>
</feature>
<evidence type="ECO:0000256" key="1">
    <source>
        <dbReference type="ARBA" id="ARBA00004141"/>
    </source>
</evidence>
<evidence type="ECO:0000256" key="8">
    <source>
        <dbReference type="ARBA" id="ARBA00023180"/>
    </source>
</evidence>
<comment type="subcellular location">
    <subcellularLocation>
        <location evidence="1">Membrane</location>
        <topology evidence="1">Multi-pass membrane protein</topology>
    </subcellularLocation>
</comment>
<evidence type="ECO:0000256" key="11">
    <source>
        <dbReference type="SAM" id="SignalP"/>
    </source>
</evidence>
<evidence type="ECO:0000256" key="3">
    <source>
        <dbReference type="ARBA" id="ARBA00022692"/>
    </source>
</evidence>
<dbReference type="Proteomes" id="UP000005459">
    <property type="component" value="Unassembled WGS sequence"/>
</dbReference>
<reference evidence="14 15" key="1">
    <citation type="submission" date="2011-06" db="EMBL/GenBank/DDBJ databases">
        <title>The draft genome of Thiocapsa marina 5811.</title>
        <authorList>
            <consortium name="US DOE Joint Genome Institute (JGI-PGF)"/>
            <person name="Lucas S."/>
            <person name="Han J."/>
            <person name="Cheng J.-F."/>
            <person name="Goodwin L."/>
            <person name="Pitluck S."/>
            <person name="Peters L."/>
            <person name="Land M.L."/>
            <person name="Hauser L."/>
            <person name="Vogl K."/>
            <person name="Liu Z."/>
            <person name="Imhoff J."/>
            <person name="Thiel V."/>
            <person name="Frigaard N.-U."/>
            <person name="Bryant D."/>
            <person name="Woyke T.J."/>
        </authorList>
    </citation>
    <scope>NUCLEOTIDE SEQUENCE [LARGE SCALE GENOMIC DNA]</scope>
    <source>
        <strain evidence="14 15">5811</strain>
    </source>
</reference>
<keyword evidence="7" id="KW-0675">Receptor</keyword>
<dbReference type="GO" id="GO:0016020">
    <property type="term" value="C:membrane"/>
    <property type="evidence" value="ECO:0007669"/>
    <property type="project" value="UniProtKB-SubCell"/>
</dbReference>
<dbReference type="Pfam" id="PF00497">
    <property type="entry name" value="SBP_bac_3"/>
    <property type="match status" value="1"/>
</dbReference>
<feature type="signal peptide" evidence="11">
    <location>
        <begin position="1"/>
        <end position="22"/>
    </location>
</feature>
<keyword evidence="2" id="KW-0813">Transport</keyword>
<keyword evidence="9" id="KW-0407">Ion channel</keyword>
<evidence type="ECO:0000256" key="7">
    <source>
        <dbReference type="ARBA" id="ARBA00023170"/>
    </source>
</evidence>